<gene>
    <name evidence="1" type="ORF">GCM10011363_45240</name>
</gene>
<comment type="caution">
    <text evidence="1">The sequence shown here is derived from an EMBL/GenBank/DDBJ whole genome shotgun (WGS) entry which is preliminary data.</text>
</comment>
<evidence type="ECO:0000313" key="1">
    <source>
        <dbReference type="EMBL" id="GGC23672.1"/>
    </source>
</evidence>
<organism evidence="1 2">
    <name type="scientific">Marivita lacus</name>
    <dbReference type="NCBI Taxonomy" id="1323742"/>
    <lineage>
        <taxon>Bacteria</taxon>
        <taxon>Pseudomonadati</taxon>
        <taxon>Pseudomonadota</taxon>
        <taxon>Alphaproteobacteria</taxon>
        <taxon>Rhodobacterales</taxon>
        <taxon>Roseobacteraceae</taxon>
        <taxon>Marivita</taxon>
    </lineage>
</organism>
<evidence type="ECO:0008006" key="3">
    <source>
        <dbReference type="Google" id="ProtNLM"/>
    </source>
</evidence>
<sequence length="135" mass="15056">MQLLVAKTYLVDLQVGVRWLRLGYGGKVLLTRVSDQSVAVVAIQQSLWTLGFGRHKQVSLGYVAPNIVKKLSPGFDCVAVFQARIVSLEPGHLNKDGMDRLAISIWGNPEHLLEKELVDRRMPSLHTIEPNRKAS</sequence>
<protein>
    <recommendedName>
        <fullName evidence="3">HIRAN domain-containing protein</fullName>
    </recommendedName>
</protein>
<dbReference type="Proteomes" id="UP000645462">
    <property type="component" value="Unassembled WGS sequence"/>
</dbReference>
<dbReference type="EMBL" id="BMFC01000029">
    <property type="protein sequence ID" value="GGC23672.1"/>
    <property type="molecule type" value="Genomic_DNA"/>
</dbReference>
<accession>A0ABQ1LFL8</accession>
<reference evidence="2" key="1">
    <citation type="journal article" date="2019" name="Int. J. Syst. Evol. Microbiol.">
        <title>The Global Catalogue of Microorganisms (GCM) 10K type strain sequencing project: providing services to taxonomists for standard genome sequencing and annotation.</title>
        <authorList>
            <consortium name="The Broad Institute Genomics Platform"/>
            <consortium name="The Broad Institute Genome Sequencing Center for Infectious Disease"/>
            <person name="Wu L."/>
            <person name="Ma J."/>
        </authorList>
    </citation>
    <scope>NUCLEOTIDE SEQUENCE [LARGE SCALE GENOMIC DNA]</scope>
    <source>
        <strain evidence="2">CGMCC 1.12478</strain>
    </source>
</reference>
<evidence type="ECO:0000313" key="2">
    <source>
        <dbReference type="Proteomes" id="UP000645462"/>
    </source>
</evidence>
<keyword evidence="2" id="KW-1185">Reference proteome</keyword>
<proteinExistence type="predicted"/>
<dbReference type="RefSeq" id="WP_188484370.1">
    <property type="nucleotide sequence ID" value="NZ_BMFC01000029.1"/>
</dbReference>
<name>A0ABQ1LFL8_9RHOB</name>